<feature type="domain" description="Lipid-binding serum glycoprotein C-terminal" evidence="4">
    <location>
        <begin position="249"/>
        <end position="340"/>
    </location>
</feature>
<organism evidence="5 6">
    <name type="scientific">Kipferlia bialata</name>
    <dbReference type="NCBI Taxonomy" id="797122"/>
    <lineage>
        <taxon>Eukaryota</taxon>
        <taxon>Metamonada</taxon>
        <taxon>Carpediemonas-like organisms</taxon>
        <taxon>Kipferlia</taxon>
    </lineage>
</organism>
<evidence type="ECO:0000313" key="5">
    <source>
        <dbReference type="EMBL" id="GIQ84391.1"/>
    </source>
</evidence>
<dbReference type="PANTHER" id="PTHR10504:SF131">
    <property type="entry name" value="BPI2 DOMAIN-CONTAINING PROTEIN"/>
    <property type="match status" value="1"/>
</dbReference>
<dbReference type="SUPFAM" id="SSF55394">
    <property type="entry name" value="Bactericidal permeability-increasing protein, BPI"/>
    <property type="match status" value="2"/>
</dbReference>
<dbReference type="InterPro" id="IPR001124">
    <property type="entry name" value="Lipid-bd_serum_glycop_C"/>
</dbReference>
<dbReference type="Gene3D" id="3.15.10.10">
    <property type="entry name" value="Bactericidal permeability-increasing protein, domain 1"/>
    <property type="match status" value="1"/>
</dbReference>
<feature type="non-terminal residue" evidence="5">
    <location>
        <position position="1"/>
    </location>
</feature>
<keyword evidence="6" id="KW-1185">Reference proteome</keyword>
<evidence type="ECO:0000259" key="4">
    <source>
        <dbReference type="Pfam" id="PF02886"/>
    </source>
</evidence>
<dbReference type="GO" id="GO:0008289">
    <property type="term" value="F:lipid binding"/>
    <property type="evidence" value="ECO:0007669"/>
    <property type="project" value="InterPro"/>
</dbReference>
<sequence length="348" mass="37448">MDPFASLLDESGVTLEASGLIVVSIWASSNLETVTEVDLYITDMAITELQMDGLIASTEPGKDMLSLILGDSDLQLTFDWRYEEIGFPFIKDHGTGTASVTGLSGSMLASVDVPQDCGKMVMTFEDFQCDIGKIEIDLDGGASALYDLVLNTFITLMESLFADELSDMIEESLYQCINDGLMKETNYSEDGFGVDFDMRPVAPGVTIMDSYIGILSTGYMFPSSVGPNWDGRTKPSAPLPDIVNNADTQLIMSNNLFNTMFSAANYNDALSGTISPETVGNPMYDSYLTTSVLGGLCPEVYTQYPDSSVSLELSASVDPFLSFMPSAGYLNITGTVDVSVNSDPASDV</sequence>
<dbReference type="AlphaFoldDB" id="A0A9K3CWD4"/>
<accession>A0A9K3CWD4</accession>
<gene>
    <name evidence="5" type="ORF">KIPB_005875</name>
</gene>
<reference evidence="5 6" key="1">
    <citation type="journal article" date="2018" name="PLoS ONE">
        <title>The draft genome of Kipferlia bialata reveals reductive genome evolution in fornicate parasites.</title>
        <authorList>
            <person name="Tanifuji G."/>
            <person name="Takabayashi S."/>
            <person name="Kume K."/>
            <person name="Takagi M."/>
            <person name="Nakayama T."/>
            <person name="Kamikawa R."/>
            <person name="Inagaki Y."/>
            <person name="Hashimoto T."/>
        </authorList>
    </citation>
    <scope>NUCLEOTIDE SEQUENCE [LARGE SCALE GENOMIC DNA]</scope>
    <source>
        <strain evidence="5">NY0173</strain>
    </source>
</reference>
<dbReference type="Pfam" id="PF01273">
    <property type="entry name" value="LBP_BPI_CETP"/>
    <property type="match status" value="1"/>
</dbReference>
<dbReference type="Gene3D" id="3.15.20.10">
    <property type="entry name" value="Bactericidal permeability-increasing protein, domain 2"/>
    <property type="match status" value="1"/>
</dbReference>
<evidence type="ECO:0000256" key="2">
    <source>
        <dbReference type="ARBA" id="ARBA00023157"/>
    </source>
</evidence>
<feature type="domain" description="Lipid-binding serum glycoprotein N-terminal" evidence="3">
    <location>
        <begin position="34"/>
        <end position="173"/>
    </location>
</feature>
<dbReference type="Proteomes" id="UP000265618">
    <property type="component" value="Unassembled WGS sequence"/>
</dbReference>
<dbReference type="OrthoDB" id="10255543at2759"/>
<dbReference type="InterPro" id="IPR032942">
    <property type="entry name" value="BPI/LBP/Plunc"/>
</dbReference>
<dbReference type="InterPro" id="IPR017943">
    <property type="entry name" value="Bactericidal_perm-incr_a/b_dom"/>
</dbReference>
<dbReference type="PANTHER" id="PTHR10504">
    <property type="entry name" value="BACTERICIDAL PERMEABILITY-INCREASING BPI PROTEIN-RELATED"/>
    <property type="match status" value="1"/>
</dbReference>
<dbReference type="Pfam" id="PF02886">
    <property type="entry name" value="LBP_BPI_CETP_C"/>
    <property type="match status" value="1"/>
</dbReference>
<evidence type="ECO:0000259" key="3">
    <source>
        <dbReference type="Pfam" id="PF01273"/>
    </source>
</evidence>
<comment type="similarity">
    <text evidence="1">Belongs to the BPI/LBP/Plunc superfamily. BPI/LBP family.</text>
</comment>
<proteinExistence type="inferred from homology"/>
<protein>
    <recommendedName>
        <fullName evidence="7">Lipid-binding serum glycoprotein C-terminal domain-containing protein</fullName>
    </recommendedName>
</protein>
<dbReference type="InterPro" id="IPR017942">
    <property type="entry name" value="Lipid-bd_serum_glycop_N"/>
</dbReference>
<dbReference type="EMBL" id="BDIP01001435">
    <property type="protein sequence ID" value="GIQ84391.1"/>
    <property type="molecule type" value="Genomic_DNA"/>
</dbReference>
<evidence type="ECO:0000256" key="1">
    <source>
        <dbReference type="ARBA" id="ARBA00007292"/>
    </source>
</evidence>
<keyword evidence="2" id="KW-1015">Disulfide bond</keyword>
<evidence type="ECO:0000313" key="6">
    <source>
        <dbReference type="Proteomes" id="UP000265618"/>
    </source>
</evidence>
<evidence type="ECO:0008006" key="7">
    <source>
        <dbReference type="Google" id="ProtNLM"/>
    </source>
</evidence>
<comment type="caution">
    <text evidence="5">The sequence shown here is derived from an EMBL/GenBank/DDBJ whole genome shotgun (WGS) entry which is preliminary data.</text>
</comment>
<name>A0A9K3CWD4_9EUKA</name>